<organism evidence="6 7">
    <name type="scientific">Jeotgalibacillus malaysiensis</name>
    <dbReference type="NCBI Taxonomy" id="1508404"/>
    <lineage>
        <taxon>Bacteria</taxon>
        <taxon>Bacillati</taxon>
        <taxon>Bacillota</taxon>
        <taxon>Bacilli</taxon>
        <taxon>Bacillales</taxon>
        <taxon>Caryophanaceae</taxon>
        <taxon>Jeotgalibacillus</taxon>
    </lineage>
</organism>
<sequence length="84" mass="9260">MAIQKSTDSSSLAEVIDRILDKGIVIDAFVRVSLVGIEILTIEARIVIASVDTWLRYAEAVGLLRDDVQETGLTSRDGQTQYSY</sequence>
<gene>
    <name evidence="4" type="primary">gvpA</name>
    <name evidence="6" type="ORF">JMA_32180</name>
</gene>
<accession>A0A0B5AQJ3</accession>
<dbReference type="PROSITE" id="PS00669">
    <property type="entry name" value="GAS_VESICLE_A_2"/>
    <property type="match status" value="1"/>
</dbReference>
<dbReference type="KEGG" id="jeo:JMA_32180"/>
<comment type="function">
    <text evidence="4 5">Gas vesicles are hollow, gas filled proteinaceous nanostructures found in some microorganisms. During planktonic growth they allow positioning of the organism at a favorable depth for light or nutrient acquisition. GvpA forms the protein shell.</text>
</comment>
<evidence type="ECO:0000256" key="5">
    <source>
        <dbReference type="RuleBase" id="RU000632"/>
    </source>
</evidence>
<name>A0A0B5AQJ3_9BACL</name>
<protein>
    <recommendedName>
        <fullName evidence="4">Gas vesicle protein A</fullName>
        <shortName evidence="4">GVP</shortName>
    </recommendedName>
</protein>
<dbReference type="InterPro" id="IPR047870">
    <property type="entry name" value="Gas_vesicle_GvpA"/>
</dbReference>
<proteinExistence type="inferred from homology"/>
<dbReference type="OrthoDB" id="284387at2"/>
<evidence type="ECO:0000256" key="2">
    <source>
        <dbReference type="ARBA" id="ARBA00035629"/>
    </source>
</evidence>
<dbReference type="InterPro" id="IPR000638">
    <property type="entry name" value="Gas-vesicle_GvpA-like"/>
</dbReference>
<dbReference type="NCBIfam" id="NF006874">
    <property type="entry name" value="PRK09371.1"/>
    <property type="match status" value="1"/>
</dbReference>
<dbReference type="HAMAP" id="MF_00576">
    <property type="entry name" value="Gas_vesicle_A"/>
    <property type="match status" value="1"/>
</dbReference>
<dbReference type="AlphaFoldDB" id="A0A0B5AQJ3"/>
<keyword evidence="7" id="KW-1185">Reference proteome</keyword>
<evidence type="ECO:0000313" key="6">
    <source>
        <dbReference type="EMBL" id="AJD92535.1"/>
    </source>
</evidence>
<dbReference type="GO" id="GO:0033172">
    <property type="term" value="C:gas vesicle shell"/>
    <property type="evidence" value="ECO:0007669"/>
    <property type="project" value="UniProtKB-UniRule"/>
</dbReference>
<dbReference type="Proteomes" id="UP000031449">
    <property type="component" value="Chromosome"/>
</dbReference>
<evidence type="ECO:0000256" key="1">
    <source>
        <dbReference type="ARBA" id="ARBA00022987"/>
    </source>
</evidence>
<dbReference type="HOGENOM" id="CLU_169045_1_0_9"/>
<dbReference type="InterPro" id="IPR018493">
    <property type="entry name" value="GvpA-like_CS"/>
</dbReference>
<dbReference type="PANTHER" id="PTHR35344:SF4">
    <property type="entry name" value="GAS VESICLE PROTEIN A1"/>
    <property type="match status" value="1"/>
</dbReference>
<dbReference type="PANTHER" id="PTHR35344">
    <property type="entry name" value="GAS VESICLE STRUCTURAL PROTEIN 2-RELATED"/>
    <property type="match status" value="1"/>
</dbReference>
<evidence type="ECO:0000256" key="3">
    <source>
        <dbReference type="ARBA" id="ARBA00035646"/>
    </source>
</evidence>
<comment type="similarity">
    <text evidence="3 4 5">Belongs to the gas vesicle GvpA family.</text>
</comment>
<dbReference type="InterPro" id="IPR050530">
    <property type="entry name" value="GvpA"/>
</dbReference>
<dbReference type="GO" id="GO:0005198">
    <property type="term" value="F:structural molecule activity"/>
    <property type="evidence" value="ECO:0007669"/>
    <property type="project" value="InterPro"/>
</dbReference>
<dbReference type="Pfam" id="PF00741">
    <property type="entry name" value="Gas_vesicle"/>
    <property type="match status" value="1"/>
</dbReference>
<dbReference type="STRING" id="1508404.JMA_32180"/>
<comment type="subunit">
    <text evidence="4 5">The gas vesicle shell is 2 nm thick and consists of a single layer of this protein. It forms helical ribs nearly perpendicular to the long axis of the vesicle.</text>
</comment>
<dbReference type="PROSITE" id="PS00234">
    <property type="entry name" value="GAS_VESICLE_A_1"/>
    <property type="match status" value="1"/>
</dbReference>
<dbReference type="EMBL" id="CP009416">
    <property type="protein sequence ID" value="AJD92535.1"/>
    <property type="molecule type" value="Genomic_DNA"/>
</dbReference>
<keyword evidence="1 4" id="KW-0304">Gas vesicle</keyword>
<evidence type="ECO:0000313" key="7">
    <source>
        <dbReference type="Proteomes" id="UP000031449"/>
    </source>
</evidence>
<reference evidence="6 7" key="1">
    <citation type="submission" date="2014-08" db="EMBL/GenBank/DDBJ databases">
        <title>Complete genome of a marine bacteria Jeotgalibacillus malaysiensis.</title>
        <authorList>
            <person name="Yaakop A.S."/>
            <person name="Chan K.-G."/>
            <person name="Goh K.M."/>
        </authorList>
    </citation>
    <scope>NUCLEOTIDE SEQUENCE [LARGE SCALE GENOMIC DNA]</scope>
    <source>
        <strain evidence="6 7">D5</strain>
    </source>
</reference>
<dbReference type="GO" id="GO:0012506">
    <property type="term" value="C:vesicle membrane"/>
    <property type="evidence" value="ECO:0007669"/>
    <property type="project" value="InterPro"/>
</dbReference>
<evidence type="ECO:0000256" key="4">
    <source>
        <dbReference type="HAMAP-Rule" id="MF_00576"/>
    </source>
</evidence>
<comment type="subcellular location">
    <subcellularLocation>
        <location evidence="2 4 5">Gas vesicle shell</location>
    </subcellularLocation>
</comment>